<feature type="domain" description="Enoyl reductase (ER)" evidence="2">
    <location>
        <begin position="10"/>
        <end position="344"/>
    </location>
</feature>
<evidence type="ECO:0000259" key="2">
    <source>
        <dbReference type="SMART" id="SM00829"/>
    </source>
</evidence>
<reference evidence="3" key="1">
    <citation type="submission" date="2018-06" db="EMBL/GenBank/DDBJ databases">
        <authorList>
            <person name="Zhirakovskaya E."/>
        </authorList>
    </citation>
    <scope>NUCLEOTIDE SEQUENCE</scope>
</reference>
<dbReference type="EC" id="1.1.1.1" evidence="3"/>
<dbReference type="PANTHER" id="PTHR44154:SF1">
    <property type="entry name" value="QUINONE OXIDOREDUCTASE"/>
    <property type="match status" value="1"/>
</dbReference>
<dbReference type="PANTHER" id="PTHR44154">
    <property type="entry name" value="QUINONE OXIDOREDUCTASE"/>
    <property type="match status" value="1"/>
</dbReference>
<evidence type="ECO:0000256" key="1">
    <source>
        <dbReference type="ARBA" id="ARBA00022857"/>
    </source>
</evidence>
<dbReference type="InterPro" id="IPR013154">
    <property type="entry name" value="ADH-like_N"/>
</dbReference>
<accession>A0A3B1CL88</accession>
<dbReference type="CDD" id="cd08266">
    <property type="entry name" value="Zn_ADH_like1"/>
    <property type="match status" value="1"/>
</dbReference>
<dbReference type="InterPro" id="IPR013149">
    <property type="entry name" value="ADH-like_C"/>
</dbReference>
<dbReference type="SMART" id="SM00829">
    <property type="entry name" value="PKS_ER"/>
    <property type="match status" value="1"/>
</dbReference>
<dbReference type="InterPro" id="IPR011032">
    <property type="entry name" value="GroES-like_sf"/>
</dbReference>
<dbReference type="InterPro" id="IPR020843">
    <property type="entry name" value="ER"/>
</dbReference>
<name>A0A3B1CL88_9ZZZZ</name>
<dbReference type="Gene3D" id="3.90.180.10">
    <property type="entry name" value="Medium-chain alcohol dehydrogenases, catalytic domain"/>
    <property type="match status" value="1"/>
</dbReference>
<dbReference type="AlphaFoldDB" id="A0A3B1CL88"/>
<dbReference type="EMBL" id="UOGF01000026">
    <property type="protein sequence ID" value="VAX27281.1"/>
    <property type="molecule type" value="Genomic_DNA"/>
</dbReference>
<protein>
    <submittedName>
        <fullName evidence="3">Alcohol dehydrogenase</fullName>
        <ecNumber evidence="3">1.1.1.1</ecNumber>
    </submittedName>
</protein>
<sequence>MKAVRFHAFGGPEKLLYEDAAKPIAGPSEVLVQVKACALNHLDLWIREGVPAYNTPLPHISGCDVSGVVDALGTEVAGEVSEIEVGSRVFIAPGLSCFKCAYCLSGADHLCDSYQIFGASTDGGYAEFVKVPQKNVIPIPDTLSFEDAAAFPLTFLTAWHMLISRAALRPGQDLLVLAGGSGVGSAAIQIGKLAGARVFATASSAEKLARAQEMGADFLINHSEGNFAKTVLKLTKGRGVDVVFEHPGPLTFGKSLFSLAKGGTLVTCGATTGPKVDLDLRYIFSRELNILGAKMGRRAELLHVAKLVGQGKLKPVIDSVFPLSEARVAQEKMVSRKLFGKVLLKPSF</sequence>
<keyword evidence="3" id="KW-0560">Oxidoreductase</keyword>
<dbReference type="Pfam" id="PF08240">
    <property type="entry name" value="ADH_N"/>
    <property type="match status" value="1"/>
</dbReference>
<dbReference type="Pfam" id="PF00107">
    <property type="entry name" value="ADH_zinc_N"/>
    <property type="match status" value="1"/>
</dbReference>
<dbReference type="SUPFAM" id="SSF51735">
    <property type="entry name" value="NAD(P)-binding Rossmann-fold domains"/>
    <property type="match status" value="1"/>
</dbReference>
<gene>
    <name evidence="3" type="ORF">MNBD_NITROSPIRAE01-1926</name>
</gene>
<dbReference type="Gene3D" id="3.40.50.720">
    <property type="entry name" value="NAD(P)-binding Rossmann-like Domain"/>
    <property type="match status" value="1"/>
</dbReference>
<organism evidence="3">
    <name type="scientific">hydrothermal vent metagenome</name>
    <dbReference type="NCBI Taxonomy" id="652676"/>
    <lineage>
        <taxon>unclassified sequences</taxon>
        <taxon>metagenomes</taxon>
        <taxon>ecological metagenomes</taxon>
    </lineage>
</organism>
<dbReference type="GO" id="GO:0004022">
    <property type="term" value="F:alcohol dehydrogenase (NAD+) activity"/>
    <property type="evidence" value="ECO:0007669"/>
    <property type="project" value="UniProtKB-EC"/>
</dbReference>
<proteinExistence type="predicted"/>
<dbReference type="SUPFAM" id="SSF50129">
    <property type="entry name" value="GroES-like"/>
    <property type="match status" value="1"/>
</dbReference>
<evidence type="ECO:0000313" key="3">
    <source>
        <dbReference type="EMBL" id="VAX27281.1"/>
    </source>
</evidence>
<dbReference type="InterPro" id="IPR036291">
    <property type="entry name" value="NAD(P)-bd_dom_sf"/>
</dbReference>
<dbReference type="InterPro" id="IPR051603">
    <property type="entry name" value="Zinc-ADH_QOR/CCCR"/>
</dbReference>
<keyword evidence="1" id="KW-0521">NADP</keyword>